<protein>
    <submittedName>
        <fullName evidence="14">Potassium voltage-gated channel subfamily C member 1-like</fullName>
    </submittedName>
</protein>
<organism evidence="14 15">
    <name type="scientific">Paramuricea clavata</name>
    <name type="common">Red gorgonian</name>
    <name type="synonym">Violescent sea-whip</name>
    <dbReference type="NCBI Taxonomy" id="317549"/>
    <lineage>
        <taxon>Eukaryota</taxon>
        <taxon>Metazoa</taxon>
        <taxon>Cnidaria</taxon>
        <taxon>Anthozoa</taxon>
        <taxon>Octocorallia</taxon>
        <taxon>Malacalcyonacea</taxon>
        <taxon>Plexauridae</taxon>
        <taxon>Paramuricea</taxon>
    </lineage>
</organism>
<dbReference type="GO" id="GO:0001508">
    <property type="term" value="P:action potential"/>
    <property type="evidence" value="ECO:0007669"/>
    <property type="project" value="TreeGrafter"/>
</dbReference>
<dbReference type="EMBL" id="CACRXK020005759">
    <property type="protein sequence ID" value="CAB4007305.1"/>
    <property type="molecule type" value="Genomic_DNA"/>
</dbReference>
<proteinExistence type="predicted"/>
<dbReference type="OrthoDB" id="5988835at2759"/>
<evidence type="ECO:0000256" key="10">
    <source>
        <dbReference type="ARBA" id="ARBA00023136"/>
    </source>
</evidence>
<dbReference type="PANTHER" id="PTHR11537">
    <property type="entry name" value="VOLTAGE-GATED POTASSIUM CHANNEL"/>
    <property type="match status" value="1"/>
</dbReference>
<dbReference type="SUPFAM" id="SSF54695">
    <property type="entry name" value="POZ domain"/>
    <property type="match status" value="1"/>
</dbReference>
<dbReference type="Gene3D" id="3.30.710.10">
    <property type="entry name" value="Potassium Channel Kv1.1, Chain A"/>
    <property type="match status" value="1"/>
</dbReference>
<keyword evidence="5" id="KW-0631">Potassium channel</keyword>
<feature type="compositionally biased region" description="Basic and acidic residues" evidence="12">
    <location>
        <begin position="813"/>
        <end position="826"/>
    </location>
</feature>
<evidence type="ECO:0000256" key="8">
    <source>
        <dbReference type="ARBA" id="ARBA00022989"/>
    </source>
</evidence>
<feature type="non-terminal residue" evidence="14">
    <location>
        <position position="1"/>
    </location>
</feature>
<dbReference type="AlphaFoldDB" id="A0A6S7HMT2"/>
<evidence type="ECO:0000256" key="3">
    <source>
        <dbReference type="ARBA" id="ARBA00022538"/>
    </source>
</evidence>
<dbReference type="InterPro" id="IPR003968">
    <property type="entry name" value="K_chnl_volt-dep_Kv"/>
</dbReference>
<dbReference type="PANTHER" id="PTHR11537:SF252">
    <property type="entry name" value="POTASSIUM VOLTAGE-GATED CHANNEL PROTEIN SHAW"/>
    <property type="match status" value="1"/>
</dbReference>
<dbReference type="Pfam" id="PF02214">
    <property type="entry name" value="BTB_2"/>
    <property type="match status" value="1"/>
</dbReference>
<evidence type="ECO:0000256" key="13">
    <source>
        <dbReference type="SAM" id="Phobius"/>
    </source>
</evidence>
<evidence type="ECO:0000256" key="6">
    <source>
        <dbReference type="ARBA" id="ARBA00022882"/>
    </source>
</evidence>
<dbReference type="InterPro" id="IPR005821">
    <property type="entry name" value="Ion_trans_dom"/>
</dbReference>
<dbReference type="GO" id="GO:0005251">
    <property type="term" value="F:delayed rectifier potassium channel activity"/>
    <property type="evidence" value="ECO:0007669"/>
    <property type="project" value="TreeGrafter"/>
</dbReference>
<dbReference type="SUPFAM" id="SSF81324">
    <property type="entry name" value="Voltage-gated potassium channels"/>
    <property type="match status" value="1"/>
</dbReference>
<keyword evidence="11" id="KW-0407">Ion channel</keyword>
<evidence type="ECO:0000256" key="5">
    <source>
        <dbReference type="ARBA" id="ARBA00022826"/>
    </source>
</evidence>
<evidence type="ECO:0000256" key="4">
    <source>
        <dbReference type="ARBA" id="ARBA00022692"/>
    </source>
</evidence>
<keyword evidence="10 13" id="KW-0472">Membrane</keyword>
<comment type="caution">
    <text evidence="14">The sequence shown here is derived from an EMBL/GenBank/DDBJ whole genome shotgun (WGS) entry which is preliminary data.</text>
</comment>
<keyword evidence="4 13" id="KW-0812">Transmembrane</keyword>
<dbReference type="FunFam" id="1.10.287.70:FF:000002">
    <property type="entry name" value="Potassium voltage-gated channel subfamily a member"/>
    <property type="match status" value="1"/>
</dbReference>
<dbReference type="InterPro" id="IPR027359">
    <property type="entry name" value="Volt_channel_dom_sf"/>
</dbReference>
<keyword evidence="2" id="KW-0813">Transport</keyword>
<dbReference type="GO" id="GO:0008076">
    <property type="term" value="C:voltage-gated potassium channel complex"/>
    <property type="evidence" value="ECO:0007669"/>
    <property type="project" value="InterPro"/>
</dbReference>
<accession>A0A6S7HMT2</accession>
<dbReference type="Pfam" id="PF00520">
    <property type="entry name" value="Ion_trans"/>
    <property type="match status" value="1"/>
</dbReference>
<evidence type="ECO:0000313" key="14">
    <source>
        <dbReference type="EMBL" id="CAB4007305.1"/>
    </source>
</evidence>
<feature type="transmembrane region" description="Helical" evidence="13">
    <location>
        <begin position="338"/>
        <end position="355"/>
    </location>
</feature>
<dbReference type="SMART" id="SM00225">
    <property type="entry name" value="BTB"/>
    <property type="match status" value="1"/>
</dbReference>
<keyword evidence="8 13" id="KW-1133">Transmembrane helix</keyword>
<dbReference type="Proteomes" id="UP001152795">
    <property type="component" value="Unassembled WGS sequence"/>
</dbReference>
<dbReference type="InterPro" id="IPR003131">
    <property type="entry name" value="T1-type_BTB"/>
</dbReference>
<dbReference type="InterPro" id="IPR011333">
    <property type="entry name" value="SKP1/BTB/POZ_sf"/>
</dbReference>
<feature type="compositionally biased region" description="Acidic residues" evidence="12">
    <location>
        <begin position="796"/>
        <end position="812"/>
    </location>
</feature>
<dbReference type="CDD" id="cd18379">
    <property type="entry name" value="BTB_POZ_Kv3_KCNC"/>
    <property type="match status" value="1"/>
</dbReference>
<feature type="region of interest" description="Disordered" evidence="12">
    <location>
        <begin position="449"/>
        <end position="526"/>
    </location>
</feature>
<evidence type="ECO:0000256" key="2">
    <source>
        <dbReference type="ARBA" id="ARBA00022448"/>
    </source>
</evidence>
<evidence type="ECO:0000256" key="1">
    <source>
        <dbReference type="ARBA" id="ARBA00004141"/>
    </source>
</evidence>
<comment type="subcellular location">
    <subcellularLocation>
        <location evidence="1">Membrane</location>
        <topology evidence="1">Multi-pass membrane protein</topology>
    </subcellularLocation>
</comment>
<dbReference type="InterPro" id="IPR028325">
    <property type="entry name" value="VG_K_chnl"/>
</dbReference>
<feature type="transmembrane region" description="Helical" evidence="13">
    <location>
        <begin position="362"/>
        <end position="390"/>
    </location>
</feature>
<feature type="compositionally biased region" description="Basic and acidic residues" evidence="12">
    <location>
        <begin position="489"/>
        <end position="504"/>
    </location>
</feature>
<dbReference type="PRINTS" id="PR01491">
    <property type="entry name" value="KVCHANNEL"/>
</dbReference>
<keyword evidence="3" id="KW-0633">Potassium transport</keyword>
<evidence type="ECO:0000256" key="12">
    <source>
        <dbReference type="SAM" id="MobiDB-lite"/>
    </source>
</evidence>
<feature type="transmembrane region" description="Helical" evidence="13">
    <location>
        <begin position="261"/>
        <end position="280"/>
    </location>
</feature>
<evidence type="ECO:0000313" key="15">
    <source>
        <dbReference type="Proteomes" id="UP001152795"/>
    </source>
</evidence>
<feature type="region of interest" description="Disordered" evidence="12">
    <location>
        <begin position="789"/>
        <end position="850"/>
    </location>
</feature>
<dbReference type="Gene3D" id="1.10.287.70">
    <property type="match status" value="1"/>
</dbReference>
<keyword evidence="7" id="KW-0630">Potassium</keyword>
<feature type="compositionally biased region" description="Polar residues" evidence="12">
    <location>
        <begin position="827"/>
        <end position="838"/>
    </location>
</feature>
<keyword evidence="9" id="KW-0406">Ion transport</keyword>
<dbReference type="Gene3D" id="1.20.120.350">
    <property type="entry name" value="Voltage-gated potassium channels. Chain C"/>
    <property type="match status" value="1"/>
</dbReference>
<dbReference type="PRINTS" id="PR00169">
    <property type="entry name" value="KCHANNEL"/>
</dbReference>
<keyword evidence="15" id="KW-1185">Reference proteome</keyword>
<dbReference type="InterPro" id="IPR000210">
    <property type="entry name" value="BTB/POZ_dom"/>
</dbReference>
<reference evidence="14" key="1">
    <citation type="submission" date="2020-04" db="EMBL/GenBank/DDBJ databases">
        <authorList>
            <person name="Alioto T."/>
            <person name="Alioto T."/>
            <person name="Gomez Garrido J."/>
        </authorList>
    </citation>
    <scope>NUCLEOTIDE SEQUENCE</scope>
    <source>
        <strain evidence="14">A484AB</strain>
    </source>
</reference>
<dbReference type="GO" id="GO:0051260">
    <property type="term" value="P:protein homooligomerization"/>
    <property type="evidence" value="ECO:0007669"/>
    <property type="project" value="InterPro"/>
</dbReference>
<name>A0A6S7HMT2_PARCT</name>
<evidence type="ECO:0000256" key="9">
    <source>
        <dbReference type="ARBA" id="ARBA00023065"/>
    </source>
</evidence>
<keyword evidence="6" id="KW-0851">Voltage-gated channel</keyword>
<feature type="non-terminal residue" evidence="14">
    <location>
        <position position="984"/>
    </location>
</feature>
<gene>
    <name evidence="14" type="ORF">PACLA_8A033833</name>
</gene>
<dbReference type="InterPro" id="IPR003974">
    <property type="entry name" value="K_chnl_volt-dep_Kv3"/>
</dbReference>
<evidence type="ECO:0000256" key="11">
    <source>
        <dbReference type="ARBA" id="ARBA00023303"/>
    </source>
</evidence>
<dbReference type="FunFam" id="3.30.710.10:FF:000002">
    <property type="entry name" value="Potassium voltage-gated channel subfamily C member 2"/>
    <property type="match status" value="1"/>
</dbReference>
<feature type="compositionally biased region" description="Polar residues" evidence="12">
    <location>
        <begin position="505"/>
        <end position="524"/>
    </location>
</feature>
<evidence type="ECO:0000256" key="7">
    <source>
        <dbReference type="ARBA" id="ARBA00022958"/>
    </source>
</evidence>
<dbReference type="PRINTS" id="PR01498">
    <property type="entry name" value="SHAWCHANNEL"/>
</dbReference>
<sequence length="984" mass="110808">HRRAKSEAASPKAGGRDGDRIIINVGGHKHETHLSTLRNFPDTRLSWMVESPLTKACNTSDDGSPAEYYFDRHPGVFVHILNYYRTGKLHCPSDVCGPLFEEELNFWGIDELQMEPCCWSTYTRHRDAQAFEKVFTVNTAHQEDEISEGEPTHSGRGPVIKPPFKAIMLTISTQTPLRKKSAGNRGNKQAEGTGLARRHYFSLKTNVCRLDYVYCAFFTLDFLARVSSCPDLSDFFRSTLTWCDIMSVLPFYTNMIWRVNYLNVVLVVRLFRIFRLFRFFRFMSGMQVIGHTLRASARELLLLVLILLIPMVIFSSLLFYTEKAFGGDQRFESIPDSFWWAVITMTTVGYGDMYPKTALGRFIGTMCACSGVLIVALPVSVIGSNFSLFYSHAQAQLKLPRKRKQPVLVGAAMLSMRSRKLANKYKYDRNNSSRSLESKPPMQRRMAISGVSLANSPSLRRSNSGKRRSRSKSGDSLRKRANTSGSDNCKSEVFDDLGHCKETTPTEANVGNDANRSSTPTSDVGVNVEDNDSDALQSINSEDRTLCYRKSMQEVCKTSATITNFPHGTQKRTGEEGMVLRSQGLICLLMVLPRLKEHYKSSSGRISILIHSSMVFYVDYGRENKSGCLSLNNLVPDTSTTATDTIKGPSTNREDAKGNYTIREVLRKAMRLSIALTLVSVCWMPEVAGGKGCNWVHPPFRILNHSQYYKSLSEAERQNFLTAWAAQNYKIECIFVSYDFVFSTAPPRQSIPHDGMICPANPDDLQLATSDSDRRPLYTKIDVNFALDNKASHDEEPADEEDNDFEVDDMDQDWGKGDGKSQHEASSRQGTPSSGTCRTSREGFPKSMSGGIIIFPVNQHRANNPDNPDLLPKYHRPPVYEAVQPARPYEHAPQCNNKHMHIGGLYLIGVTLIGKLENAPPSVNHNNMNETCQFPTEEALIGETTDNLNCFRRWYFWGWSLINSSGLTLPFSLNRFDRNINDIM</sequence>
<feature type="transmembrane region" description="Helical" evidence="13">
    <location>
        <begin position="300"/>
        <end position="318"/>
    </location>
</feature>